<dbReference type="InterPro" id="IPR036426">
    <property type="entry name" value="Bulb-type_lectin_dom_sf"/>
</dbReference>
<organism evidence="6 7">
    <name type="scientific">Hibiscus sabdariffa</name>
    <name type="common">roselle</name>
    <dbReference type="NCBI Taxonomy" id="183260"/>
    <lineage>
        <taxon>Eukaryota</taxon>
        <taxon>Viridiplantae</taxon>
        <taxon>Streptophyta</taxon>
        <taxon>Embryophyta</taxon>
        <taxon>Tracheophyta</taxon>
        <taxon>Spermatophyta</taxon>
        <taxon>Magnoliopsida</taxon>
        <taxon>eudicotyledons</taxon>
        <taxon>Gunneridae</taxon>
        <taxon>Pentapetalae</taxon>
        <taxon>rosids</taxon>
        <taxon>malvids</taxon>
        <taxon>Malvales</taxon>
        <taxon>Malvaceae</taxon>
        <taxon>Malvoideae</taxon>
        <taxon>Hibiscus</taxon>
    </lineage>
</organism>
<evidence type="ECO:0000256" key="1">
    <source>
        <dbReference type="ARBA" id="ARBA00022729"/>
    </source>
</evidence>
<keyword evidence="1 4" id="KW-0732">Signal</keyword>
<feature type="signal peptide" evidence="4">
    <location>
        <begin position="1"/>
        <end position="22"/>
    </location>
</feature>
<dbReference type="PANTHER" id="PTHR32444">
    <property type="entry name" value="BULB-TYPE LECTIN DOMAIN-CONTAINING PROTEIN"/>
    <property type="match status" value="1"/>
</dbReference>
<keyword evidence="7" id="KW-1185">Reference proteome</keyword>
<feature type="chain" id="PRO_5046459698" description="Bulb-type lectin domain-containing protein" evidence="4">
    <location>
        <begin position="23"/>
        <end position="663"/>
    </location>
</feature>
<dbReference type="Pfam" id="PF01453">
    <property type="entry name" value="B_lectin"/>
    <property type="match status" value="1"/>
</dbReference>
<keyword evidence="2" id="KW-1015">Disulfide bond</keyword>
<gene>
    <name evidence="6" type="ORF">V6N11_066311</name>
</gene>
<protein>
    <recommendedName>
        <fullName evidence="5">Bulb-type lectin domain-containing protein</fullName>
    </recommendedName>
</protein>
<evidence type="ECO:0000256" key="4">
    <source>
        <dbReference type="SAM" id="SignalP"/>
    </source>
</evidence>
<evidence type="ECO:0000259" key="5">
    <source>
        <dbReference type="PROSITE" id="PS50927"/>
    </source>
</evidence>
<dbReference type="InterPro" id="IPR000858">
    <property type="entry name" value="S_locus_glycoprot_dom"/>
</dbReference>
<dbReference type="PANTHER" id="PTHR32444:SF63">
    <property type="entry name" value="G-TYPE LECTIN S-RECEPTOR-LIKE SERINE_THREONINE-PROTEIN KINASE RKS1"/>
    <property type="match status" value="1"/>
</dbReference>
<dbReference type="Proteomes" id="UP001396334">
    <property type="component" value="Unassembled WGS sequence"/>
</dbReference>
<feature type="domain" description="Bulb-type lectin" evidence="5">
    <location>
        <begin position="25"/>
        <end position="149"/>
    </location>
</feature>
<dbReference type="PROSITE" id="PS50927">
    <property type="entry name" value="BULB_LECTIN"/>
    <property type="match status" value="1"/>
</dbReference>
<reference evidence="6 7" key="1">
    <citation type="journal article" date="2024" name="G3 (Bethesda)">
        <title>Genome assembly of Hibiscus sabdariffa L. provides insights into metabolisms of medicinal natural products.</title>
        <authorList>
            <person name="Kim T."/>
        </authorList>
    </citation>
    <scope>NUCLEOTIDE SEQUENCE [LARGE SCALE GENOMIC DNA]</scope>
    <source>
        <strain evidence="6">TK-2024</strain>
        <tissue evidence="6">Old leaves</tissue>
    </source>
</reference>
<dbReference type="SMART" id="SM00108">
    <property type="entry name" value="B_lectin"/>
    <property type="match status" value="1"/>
</dbReference>
<dbReference type="Pfam" id="PF00954">
    <property type="entry name" value="S_locus_glycop"/>
    <property type="match status" value="1"/>
</dbReference>
<accession>A0ABR2A9A7</accession>
<sequence length="663" mass="74585">MYFVKWLIRILLIFILSHFSFAADTITLDHFIQDNNDEVIVSAGNIFALGFFSPATSTTNRYVGIWYYQIPVKTVIWVANRDNPINDASGILRIDARGNLALFQGNQTLPVWSTNISIAGSGNSFAQILDSGNLVLLQNDTGKELLWQSFGHPTNTWLSHMKIGFNLRTGLNQTYTSWKSPDDPGVGNYTFRMNPGVSPQMVLYKGSVPVWRSGTWTGKMWSGIPEMAQNFLFNDTFVDTDDELSFSSDTISASLITRYVTNETGVTQRILWNNASQSWSISYTAPNEPCDFYGHCGPNVVPLNGGTERWRVAFPDSRESTPDLRAFVALDKVSIFEGCDDLRVKSENIEMVNDGLSHILSESSMRKCKEVKVIDELSVITDLELDSCDDLARGLLESTIEYFDKHYGIDVESRVVNQLSDLITQMDNENHKTSSLPQSQRGAVRVDKYSMWHEVVEVNGPYDFRLLLMEKVEYLRAGHKFEYGASHKVGSVGDGIRIWNIDPDLQLIVSTLALLFESAFSSEVHQIKKCMTQMFLLAGPRILSKRLSIIIEGESLMNGGTTFVIYMVFYKMVLGQSLSGDAIIETLANVLLRALCITITFGISSVSWLEFIFIDTLIENTFTLVVSFIVYFTVQEGFFSNDEEFGSVDWPTVKKTKVEVVRT</sequence>
<dbReference type="CDD" id="cd00028">
    <property type="entry name" value="B_lectin"/>
    <property type="match status" value="1"/>
</dbReference>
<dbReference type="InterPro" id="IPR001480">
    <property type="entry name" value="Bulb-type_lectin_dom"/>
</dbReference>
<proteinExistence type="predicted"/>
<evidence type="ECO:0000313" key="6">
    <source>
        <dbReference type="EMBL" id="KAK8489523.1"/>
    </source>
</evidence>
<keyword evidence="3" id="KW-0325">Glycoprotein</keyword>
<name>A0ABR2A9A7_9ROSI</name>
<dbReference type="Gene3D" id="2.90.10.10">
    <property type="entry name" value="Bulb-type lectin domain"/>
    <property type="match status" value="1"/>
</dbReference>
<evidence type="ECO:0000256" key="3">
    <source>
        <dbReference type="ARBA" id="ARBA00023180"/>
    </source>
</evidence>
<comment type="caution">
    <text evidence="6">The sequence shown here is derived from an EMBL/GenBank/DDBJ whole genome shotgun (WGS) entry which is preliminary data.</text>
</comment>
<evidence type="ECO:0000256" key="2">
    <source>
        <dbReference type="ARBA" id="ARBA00023157"/>
    </source>
</evidence>
<evidence type="ECO:0000313" key="7">
    <source>
        <dbReference type="Proteomes" id="UP001396334"/>
    </source>
</evidence>
<dbReference type="EMBL" id="JBBPBN010000308">
    <property type="protein sequence ID" value="KAK8489523.1"/>
    <property type="molecule type" value="Genomic_DNA"/>
</dbReference>
<dbReference type="SUPFAM" id="SSF51110">
    <property type="entry name" value="alpha-D-mannose-specific plant lectins"/>
    <property type="match status" value="1"/>
</dbReference>